<dbReference type="EMBL" id="JAYRBN010000075">
    <property type="protein sequence ID" value="KAL2732348.1"/>
    <property type="molecule type" value="Genomic_DNA"/>
</dbReference>
<feature type="compositionally biased region" description="Basic and acidic residues" evidence="1">
    <location>
        <begin position="116"/>
        <end position="135"/>
    </location>
</feature>
<feature type="region of interest" description="Disordered" evidence="1">
    <location>
        <begin position="1"/>
        <end position="66"/>
    </location>
</feature>
<feature type="region of interest" description="Disordered" evidence="1">
    <location>
        <begin position="112"/>
        <end position="135"/>
    </location>
</feature>
<evidence type="ECO:0000256" key="1">
    <source>
        <dbReference type="SAM" id="MobiDB-lite"/>
    </source>
</evidence>
<proteinExistence type="predicted"/>
<feature type="compositionally biased region" description="Gly residues" evidence="1">
    <location>
        <begin position="50"/>
        <end position="66"/>
    </location>
</feature>
<dbReference type="Proteomes" id="UP001607303">
    <property type="component" value="Unassembled WGS sequence"/>
</dbReference>
<evidence type="ECO:0000313" key="2">
    <source>
        <dbReference type="EMBL" id="KAL2732348.1"/>
    </source>
</evidence>
<comment type="caution">
    <text evidence="2">The sequence shown here is derived from an EMBL/GenBank/DDBJ whole genome shotgun (WGS) entry which is preliminary data.</text>
</comment>
<feature type="region of interest" description="Disordered" evidence="1">
    <location>
        <begin position="156"/>
        <end position="181"/>
    </location>
</feature>
<reference evidence="2 3" key="1">
    <citation type="journal article" date="2024" name="Ann. Entomol. Soc. Am.">
        <title>Genomic analyses of the southern and eastern yellowjacket wasps (Hymenoptera: Vespidae) reveal evolutionary signatures of social life.</title>
        <authorList>
            <person name="Catto M.A."/>
            <person name="Caine P.B."/>
            <person name="Orr S.E."/>
            <person name="Hunt B.G."/>
            <person name="Goodisman M.A.D."/>
        </authorList>
    </citation>
    <scope>NUCLEOTIDE SEQUENCE [LARGE SCALE GENOMIC DNA]</scope>
    <source>
        <strain evidence="2">232</strain>
        <tissue evidence="2">Head and thorax</tissue>
    </source>
</reference>
<name>A0ABD2BIU7_VESMC</name>
<feature type="compositionally biased region" description="Basic and acidic residues" evidence="1">
    <location>
        <begin position="30"/>
        <end position="48"/>
    </location>
</feature>
<evidence type="ECO:0000313" key="3">
    <source>
        <dbReference type="Proteomes" id="UP001607303"/>
    </source>
</evidence>
<feature type="compositionally biased region" description="Basic and acidic residues" evidence="1">
    <location>
        <begin position="1"/>
        <end position="15"/>
    </location>
</feature>
<protein>
    <submittedName>
        <fullName evidence="2">Uncharacterized protein</fullName>
    </submittedName>
</protein>
<gene>
    <name evidence="2" type="ORF">V1477_014589</name>
</gene>
<sequence>MERGRIEEKDTRRFDAPSVVAAIRSGRLPSIERADERETADSSTRDEGGLVVGSSGGNGGGGGGGILTTRRFNGGVGCRGEAGNLARRLGGYFTRAGAKNVHFKGERITTSASHFPLERGEEDREKDTEEYKDEESRAREVFMEFEVDFCGSWKNPRRQGRGQRKVAAVAPPPRAPLAGSSLETRESVRNYDQRCGRFSDERRQQFNSTHTNNVIRIEEKPEDTEGAPNAQNGGRWFPTVNFSKEIVVETERDGINK</sequence>
<keyword evidence="3" id="KW-1185">Reference proteome</keyword>
<dbReference type="AlphaFoldDB" id="A0ABD2BIU7"/>
<organism evidence="2 3">
    <name type="scientific">Vespula maculifrons</name>
    <name type="common">Eastern yellow jacket</name>
    <name type="synonym">Wasp</name>
    <dbReference type="NCBI Taxonomy" id="7453"/>
    <lineage>
        <taxon>Eukaryota</taxon>
        <taxon>Metazoa</taxon>
        <taxon>Ecdysozoa</taxon>
        <taxon>Arthropoda</taxon>
        <taxon>Hexapoda</taxon>
        <taxon>Insecta</taxon>
        <taxon>Pterygota</taxon>
        <taxon>Neoptera</taxon>
        <taxon>Endopterygota</taxon>
        <taxon>Hymenoptera</taxon>
        <taxon>Apocrita</taxon>
        <taxon>Aculeata</taxon>
        <taxon>Vespoidea</taxon>
        <taxon>Vespidae</taxon>
        <taxon>Vespinae</taxon>
        <taxon>Vespula</taxon>
    </lineage>
</organism>
<accession>A0ABD2BIU7</accession>
<feature type="region of interest" description="Disordered" evidence="1">
    <location>
        <begin position="210"/>
        <end position="238"/>
    </location>
</feature>